<dbReference type="PANTHER" id="PTHR46401">
    <property type="entry name" value="GLYCOSYLTRANSFERASE WBBK-RELATED"/>
    <property type="match status" value="1"/>
</dbReference>
<dbReference type="InterPro" id="IPR001296">
    <property type="entry name" value="Glyco_trans_1"/>
</dbReference>
<proteinExistence type="predicted"/>
<evidence type="ECO:0000259" key="2">
    <source>
        <dbReference type="Pfam" id="PF00534"/>
    </source>
</evidence>
<keyword evidence="4" id="KW-1185">Reference proteome</keyword>
<dbReference type="Gene3D" id="3.40.50.2000">
    <property type="entry name" value="Glycogen Phosphorylase B"/>
    <property type="match status" value="1"/>
</dbReference>
<gene>
    <name evidence="3" type="ORF">EV212_1106</name>
</gene>
<sequence length="395" mass="46158">MKKIGFVVPWHGQNIPGGAEMALRGVTEHLNKAGVDVEILTTCVKDFMSDWNTNFHKSGLTIENYIPVRRFKVRKRNVDAFNQVNIKLMNDERLTPEEEEIFCKEMINSPDMYKYMKRHQDEYHCFVGIPYMFGPVYHMCKYFPEKSVMIPCFHEEAYIYMDVFKKAFSNIRGMLFNAEPEKKLAERVYDISTQKLSAPGLGLDISLRYDVERFRAKFDIQDPFILYAGRKDVGKNIYTLIRYFQEYKKRNKNNLKLVLIGGGKVNIPRALKGEVYDLGFISIQDKYDAYGAALTLCQPSKHESFSFVIMESWLCRRPVLVHAGCDVTKHFAVASQGGFYFDNYFEFQDQVNYLIDHPETADQMGNNGRKFVLENFDWDIVTKKYIDFFEGLYDE</sequence>
<dbReference type="EMBL" id="SLXA01000010">
    <property type="protein sequence ID" value="TCO83983.1"/>
    <property type="molecule type" value="Genomic_DNA"/>
</dbReference>
<dbReference type="PANTHER" id="PTHR46401:SF2">
    <property type="entry name" value="GLYCOSYLTRANSFERASE WBBK-RELATED"/>
    <property type="match status" value="1"/>
</dbReference>
<name>A0A4R2LVG5_9FIRM</name>
<organism evidence="3 4">
    <name type="scientific">Frisingicoccus caecimuris</name>
    <dbReference type="NCBI Taxonomy" id="1796636"/>
    <lineage>
        <taxon>Bacteria</taxon>
        <taxon>Bacillati</taxon>
        <taxon>Bacillota</taxon>
        <taxon>Clostridia</taxon>
        <taxon>Lachnospirales</taxon>
        <taxon>Lachnospiraceae</taxon>
        <taxon>Frisingicoccus</taxon>
    </lineage>
</organism>
<evidence type="ECO:0000313" key="4">
    <source>
        <dbReference type="Proteomes" id="UP000295711"/>
    </source>
</evidence>
<accession>A0A4R2LVG5</accession>
<comment type="caution">
    <text evidence="3">The sequence shown here is derived from an EMBL/GenBank/DDBJ whole genome shotgun (WGS) entry which is preliminary data.</text>
</comment>
<dbReference type="OrthoDB" id="502646at2"/>
<dbReference type="GO" id="GO:0009103">
    <property type="term" value="P:lipopolysaccharide biosynthetic process"/>
    <property type="evidence" value="ECO:0007669"/>
    <property type="project" value="TreeGrafter"/>
</dbReference>
<dbReference type="Proteomes" id="UP000295711">
    <property type="component" value="Unassembled WGS sequence"/>
</dbReference>
<protein>
    <submittedName>
        <fullName evidence="3">Glycosyltransferase involved in cell wall biosynthesis</fullName>
    </submittedName>
</protein>
<feature type="domain" description="Glycosyl transferase family 1" evidence="2">
    <location>
        <begin position="213"/>
        <end position="370"/>
    </location>
</feature>
<reference evidence="3 4" key="1">
    <citation type="submission" date="2019-03" db="EMBL/GenBank/DDBJ databases">
        <title>Genomic Encyclopedia of Type Strains, Phase IV (KMG-IV): sequencing the most valuable type-strain genomes for metagenomic binning, comparative biology and taxonomic classification.</title>
        <authorList>
            <person name="Goeker M."/>
        </authorList>
    </citation>
    <scope>NUCLEOTIDE SEQUENCE [LARGE SCALE GENOMIC DNA]</scope>
    <source>
        <strain evidence="3 4">DSM 28559</strain>
    </source>
</reference>
<dbReference type="GO" id="GO:0016757">
    <property type="term" value="F:glycosyltransferase activity"/>
    <property type="evidence" value="ECO:0007669"/>
    <property type="project" value="InterPro"/>
</dbReference>
<dbReference type="Pfam" id="PF00534">
    <property type="entry name" value="Glycos_transf_1"/>
    <property type="match status" value="1"/>
</dbReference>
<dbReference type="SUPFAM" id="SSF53756">
    <property type="entry name" value="UDP-Glycosyltransferase/glycogen phosphorylase"/>
    <property type="match status" value="1"/>
</dbReference>
<dbReference type="AlphaFoldDB" id="A0A4R2LVG5"/>
<evidence type="ECO:0000256" key="1">
    <source>
        <dbReference type="ARBA" id="ARBA00022679"/>
    </source>
</evidence>
<dbReference type="RefSeq" id="WP_132092493.1">
    <property type="nucleotide sequence ID" value="NZ_JANKAQ010000011.1"/>
</dbReference>
<keyword evidence="1 3" id="KW-0808">Transferase</keyword>
<dbReference type="CDD" id="cd03801">
    <property type="entry name" value="GT4_PimA-like"/>
    <property type="match status" value="1"/>
</dbReference>
<evidence type="ECO:0000313" key="3">
    <source>
        <dbReference type="EMBL" id="TCO83983.1"/>
    </source>
</evidence>